<dbReference type="Proteomes" id="UP000823865">
    <property type="component" value="Unassembled WGS sequence"/>
</dbReference>
<feature type="signal peptide" evidence="1">
    <location>
        <begin position="1"/>
        <end position="23"/>
    </location>
</feature>
<dbReference type="EMBL" id="JAHLFU010000195">
    <property type="protein sequence ID" value="MBU3853981.1"/>
    <property type="molecule type" value="Genomic_DNA"/>
</dbReference>
<reference evidence="2" key="2">
    <citation type="submission" date="2021-04" db="EMBL/GenBank/DDBJ databases">
        <authorList>
            <person name="Gilroy R."/>
        </authorList>
    </citation>
    <scope>NUCLEOTIDE SEQUENCE</scope>
    <source>
        <strain evidence="2">G3-2149</strain>
    </source>
</reference>
<organism evidence="2 3">
    <name type="scientific">Candidatus Paraprevotella stercoravium</name>
    <dbReference type="NCBI Taxonomy" id="2838725"/>
    <lineage>
        <taxon>Bacteria</taxon>
        <taxon>Pseudomonadati</taxon>
        <taxon>Bacteroidota</taxon>
        <taxon>Bacteroidia</taxon>
        <taxon>Bacteroidales</taxon>
        <taxon>Prevotellaceae</taxon>
        <taxon>Paraprevotella</taxon>
    </lineage>
</organism>
<protein>
    <submittedName>
        <fullName evidence="2">Uncharacterized protein</fullName>
    </submittedName>
</protein>
<evidence type="ECO:0000256" key="1">
    <source>
        <dbReference type="SAM" id="SignalP"/>
    </source>
</evidence>
<sequence>MLHLKSFSIFIAAFLCMSTLTFSQNFTDKDLKMFDEGYVMTEKDIRPAHLSYERGTDTKPRLYSIENDKDETKVTFLQPIYFDSQWLHYGKGFKLVDVKTGDQYLSRGYDGGLPNDRLLIVKGHRGEYIFITLRFPKLKKRVEVINIIEQPMPTDLIPSNDDGILKSYYGVHVKSYKVNTRKEPKIYK</sequence>
<comment type="caution">
    <text evidence="2">The sequence shown here is derived from an EMBL/GenBank/DDBJ whole genome shotgun (WGS) entry which is preliminary data.</text>
</comment>
<dbReference type="AlphaFoldDB" id="A0A9E2L7I6"/>
<gene>
    <name evidence="2" type="ORF">H9789_09270</name>
</gene>
<feature type="chain" id="PRO_5039197821" evidence="1">
    <location>
        <begin position="24"/>
        <end position="188"/>
    </location>
</feature>
<keyword evidence="1" id="KW-0732">Signal</keyword>
<name>A0A9E2L7I6_9BACT</name>
<proteinExistence type="predicted"/>
<evidence type="ECO:0000313" key="2">
    <source>
        <dbReference type="EMBL" id="MBU3853981.1"/>
    </source>
</evidence>
<accession>A0A9E2L7I6</accession>
<reference evidence="2" key="1">
    <citation type="journal article" date="2021" name="PeerJ">
        <title>Extensive microbial diversity within the chicken gut microbiome revealed by metagenomics and culture.</title>
        <authorList>
            <person name="Gilroy R."/>
            <person name="Ravi A."/>
            <person name="Getino M."/>
            <person name="Pursley I."/>
            <person name="Horton D.L."/>
            <person name="Alikhan N.F."/>
            <person name="Baker D."/>
            <person name="Gharbi K."/>
            <person name="Hall N."/>
            <person name="Watson M."/>
            <person name="Adriaenssens E.M."/>
            <person name="Foster-Nyarko E."/>
            <person name="Jarju S."/>
            <person name="Secka A."/>
            <person name="Antonio M."/>
            <person name="Oren A."/>
            <person name="Chaudhuri R.R."/>
            <person name="La Ragione R."/>
            <person name="Hildebrand F."/>
            <person name="Pallen M.J."/>
        </authorList>
    </citation>
    <scope>NUCLEOTIDE SEQUENCE</scope>
    <source>
        <strain evidence="2">G3-2149</strain>
    </source>
</reference>
<evidence type="ECO:0000313" key="3">
    <source>
        <dbReference type="Proteomes" id="UP000823865"/>
    </source>
</evidence>